<comment type="similarity">
    <text evidence="3">Belongs to the nicotinamide ribonucleoside (NR) uptake permease (TC 4.B.1) family.</text>
</comment>
<evidence type="ECO:0000256" key="1">
    <source>
        <dbReference type="ARBA" id="ARBA00002672"/>
    </source>
</evidence>
<dbReference type="GO" id="GO:0034257">
    <property type="term" value="F:nicotinamide riboside transmembrane transporter activity"/>
    <property type="evidence" value="ECO:0007669"/>
    <property type="project" value="InterPro"/>
</dbReference>
<evidence type="ECO:0000256" key="2">
    <source>
        <dbReference type="ARBA" id="ARBA00004651"/>
    </source>
</evidence>
<proteinExistence type="inferred from homology"/>
<evidence type="ECO:0000256" key="4">
    <source>
        <dbReference type="ARBA" id="ARBA00017522"/>
    </source>
</evidence>
<feature type="transmembrane region" description="Helical" evidence="10">
    <location>
        <begin position="85"/>
        <end position="105"/>
    </location>
</feature>
<evidence type="ECO:0000256" key="9">
    <source>
        <dbReference type="ARBA" id="ARBA00023136"/>
    </source>
</evidence>
<keyword evidence="6" id="KW-1003">Cell membrane</keyword>
<evidence type="ECO:0000256" key="3">
    <source>
        <dbReference type="ARBA" id="ARBA00006669"/>
    </source>
</evidence>
<evidence type="ECO:0000256" key="5">
    <source>
        <dbReference type="ARBA" id="ARBA00022448"/>
    </source>
</evidence>
<evidence type="ECO:0000313" key="12">
    <source>
        <dbReference type="Proteomes" id="UP000054742"/>
    </source>
</evidence>
<dbReference type="OrthoDB" id="9791248at2"/>
<evidence type="ECO:0000256" key="10">
    <source>
        <dbReference type="SAM" id="Phobius"/>
    </source>
</evidence>
<evidence type="ECO:0000256" key="6">
    <source>
        <dbReference type="ARBA" id="ARBA00022475"/>
    </source>
</evidence>
<comment type="function">
    <text evidence="1">Required for nicotinamide riboside transport across the inner membrane.</text>
</comment>
<keyword evidence="7 10" id="KW-0812">Transmembrane</keyword>
<sequence>MFLDILGTVTSLLATYYFIQLNNKAWLSSLFATLANSWLYWQKGIYADMLLESFYFLSTCYGWYLWRTSTQKEVIIIGKLSIKQWFVLLGLIAGLFVLIVNLLVTFTHSDIALLDALTTSLSLGAQWLMCYKIIATWILWFITDAIYAFMYIQKEIPFHSLLMVVYTLMAIIGYRTWAKQRGIQLLSRTKSCLQ</sequence>
<dbReference type="AlphaFoldDB" id="A0A0W0SLU3"/>
<evidence type="ECO:0000313" key="11">
    <source>
        <dbReference type="EMBL" id="KTC84141.1"/>
    </source>
</evidence>
<name>A0A0W0SLU3_9GAMM</name>
<feature type="transmembrane region" description="Helical" evidence="10">
    <location>
        <begin position="158"/>
        <end position="178"/>
    </location>
</feature>
<feature type="transmembrane region" description="Helical" evidence="10">
    <location>
        <begin position="134"/>
        <end position="152"/>
    </location>
</feature>
<dbReference type="GO" id="GO:0005886">
    <property type="term" value="C:plasma membrane"/>
    <property type="evidence" value="ECO:0007669"/>
    <property type="project" value="UniProtKB-SubCell"/>
</dbReference>
<dbReference type="EMBL" id="LNXV01000011">
    <property type="protein sequence ID" value="KTC84141.1"/>
    <property type="molecule type" value="Genomic_DNA"/>
</dbReference>
<feature type="transmembrane region" description="Helical" evidence="10">
    <location>
        <begin position="45"/>
        <end position="64"/>
    </location>
</feature>
<dbReference type="STRING" id="29422.Lbru_1502"/>
<keyword evidence="12" id="KW-1185">Reference proteome</keyword>
<accession>A0A0W0SLU3</accession>
<evidence type="ECO:0000256" key="7">
    <source>
        <dbReference type="ARBA" id="ARBA00022692"/>
    </source>
</evidence>
<comment type="caution">
    <text evidence="11">The sequence shown here is derived from an EMBL/GenBank/DDBJ whole genome shotgun (WGS) entry which is preliminary data.</text>
</comment>
<protein>
    <recommendedName>
        <fullName evidence="4">Nicotinamide riboside transporter PnuC</fullName>
    </recommendedName>
</protein>
<reference evidence="11 12" key="1">
    <citation type="submission" date="2015-11" db="EMBL/GenBank/DDBJ databases">
        <title>Genomic analysis of 38 Legionella species identifies large and diverse effector repertoires.</title>
        <authorList>
            <person name="Burstein D."/>
            <person name="Amaro F."/>
            <person name="Zusman T."/>
            <person name="Lifshitz Z."/>
            <person name="Cohen O."/>
            <person name="Gilbert J.A."/>
            <person name="Pupko T."/>
            <person name="Shuman H.A."/>
            <person name="Segal G."/>
        </authorList>
    </citation>
    <scope>NUCLEOTIDE SEQUENCE [LARGE SCALE GENOMIC DNA]</scope>
    <source>
        <strain evidence="11 12">ATCC 43878</strain>
    </source>
</reference>
<keyword evidence="9 10" id="KW-0472">Membrane</keyword>
<organism evidence="11 12">
    <name type="scientific">Legionella brunensis</name>
    <dbReference type="NCBI Taxonomy" id="29422"/>
    <lineage>
        <taxon>Bacteria</taxon>
        <taxon>Pseudomonadati</taxon>
        <taxon>Pseudomonadota</taxon>
        <taxon>Gammaproteobacteria</taxon>
        <taxon>Legionellales</taxon>
        <taxon>Legionellaceae</taxon>
        <taxon>Legionella</taxon>
    </lineage>
</organism>
<evidence type="ECO:0000256" key="8">
    <source>
        <dbReference type="ARBA" id="ARBA00022989"/>
    </source>
</evidence>
<dbReference type="Proteomes" id="UP000054742">
    <property type="component" value="Unassembled WGS sequence"/>
</dbReference>
<dbReference type="PANTHER" id="PTHR36122">
    <property type="entry name" value="NICOTINAMIDE RIBOSIDE TRANSPORTER PNUC"/>
    <property type="match status" value="1"/>
</dbReference>
<dbReference type="RefSeq" id="WP_058441571.1">
    <property type="nucleotide sequence ID" value="NZ_CAAAHU010000003.1"/>
</dbReference>
<gene>
    <name evidence="11" type="primary">pnuC</name>
    <name evidence="11" type="ORF">Lbru_1502</name>
</gene>
<dbReference type="PANTHER" id="PTHR36122:SF2">
    <property type="entry name" value="NICOTINAMIDE RIBOSIDE TRANSPORTER PNUC"/>
    <property type="match status" value="1"/>
</dbReference>
<dbReference type="InterPro" id="IPR006419">
    <property type="entry name" value="NMN_transpt_PnuC"/>
</dbReference>
<dbReference type="Pfam" id="PF04973">
    <property type="entry name" value="NMN_transporter"/>
    <property type="match status" value="1"/>
</dbReference>
<keyword evidence="8 10" id="KW-1133">Transmembrane helix</keyword>
<keyword evidence="5" id="KW-0813">Transport</keyword>
<dbReference type="PATRIC" id="fig|29422.6.peg.1591"/>
<dbReference type="NCBIfam" id="TIGR01528">
    <property type="entry name" value="NMN_trans_PnuC"/>
    <property type="match status" value="1"/>
</dbReference>
<comment type="subcellular location">
    <subcellularLocation>
        <location evidence="2">Cell membrane</location>
        <topology evidence="2">Multi-pass membrane protein</topology>
    </subcellularLocation>
</comment>